<dbReference type="PROSITE" id="PS50943">
    <property type="entry name" value="HTH_CROC1"/>
    <property type="match status" value="1"/>
</dbReference>
<keyword evidence="4" id="KW-1185">Reference proteome</keyword>
<dbReference type="InterPro" id="IPR001387">
    <property type="entry name" value="Cro/C1-type_HTH"/>
</dbReference>
<keyword evidence="1" id="KW-0238">DNA-binding</keyword>
<feature type="domain" description="HTH cro/C1-type" evidence="2">
    <location>
        <begin position="7"/>
        <end position="61"/>
    </location>
</feature>
<comment type="caution">
    <text evidence="3">The sequence shown here is derived from an EMBL/GenBank/DDBJ whole genome shotgun (WGS) entry which is preliminary data.</text>
</comment>
<sequence>MSFQKQLQKLRKKNKLSQEKLAEIIGISRQAVAKWESGKSYPDIARLVALSNIFNVSIDKLVNDYEENCRLYIEENKKNYITNDIINFLCAAKKSTYKSNEIETHDSKQNSHKTLYSKENLKYTRSYVGKKQFIGEESLLKNDVPIWGMNYTGRIIDKGFSINFLKEALSLVPKDHPYRGPMVYQNEEYKYHCIVHGEFEWFNGYEEIFFNDIKVYECNFHGGYIK</sequence>
<evidence type="ECO:0000313" key="3">
    <source>
        <dbReference type="EMBL" id="GAA0738349.1"/>
    </source>
</evidence>
<dbReference type="Pfam" id="PF18931">
    <property type="entry name" value="DUF5680"/>
    <property type="match status" value="1"/>
</dbReference>
<dbReference type="InterPro" id="IPR043735">
    <property type="entry name" value="DUF5680"/>
</dbReference>
<dbReference type="SUPFAM" id="SSF47413">
    <property type="entry name" value="lambda repressor-like DNA-binding domains"/>
    <property type="match status" value="1"/>
</dbReference>
<dbReference type="Gene3D" id="1.10.260.40">
    <property type="entry name" value="lambda repressor-like DNA-binding domains"/>
    <property type="match status" value="1"/>
</dbReference>
<dbReference type="Proteomes" id="UP001501510">
    <property type="component" value="Unassembled WGS sequence"/>
</dbReference>
<accession>A0ABN1JFE0</accession>
<evidence type="ECO:0000313" key="4">
    <source>
        <dbReference type="Proteomes" id="UP001501510"/>
    </source>
</evidence>
<reference evidence="3 4" key="1">
    <citation type="journal article" date="2019" name="Int. J. Syst. Evol. Microbiol.">
        <title>The Global Catalogue of Microorganisms (GCM) 10K type strain sequencing project: providing services to taxonomists for standard genome sequencing and annotation.</title>
        <authorList>
            <consortium name="The Broad Institute Genomics Platform"/>
            <consortium name="The Broad Institute Genome Sequencing Center for Infectious Disease"/>
            <person name="Wu L."/>
            <person name="Ma J."/>
        </authorList>
    </citation>
    <scope>NUCLEOTIDE SEQUENCE [LARGE SCALE GENOMIC DNA]</scope>
    <source>
        <strain evidence="3 4">JCM 1407</strain>
    </source>
</reference>
<dbReference type="RefSeq" id="WP_343760535.1">
    <property type="nucleotide sequence ID" value="NZ_BAAACG010000008.1"/>
</dbReference>
<evidence type="ECO:0000259" key="2">
    <source>
        <dbReference type="PROSITE" id="PS50943"/>
    </source>
</evidence>
<dbReference type="Pfam" id="PF01381">
    <property type="entry name" value="HTH_3"/>
    <property type="match status" value="1"/>
</dbReference>
<evidence type="ECO:0000256" key="1">
    <source>
        <dbReference type="ARBA" id="ARBA00023125"/>
    </source>
</evidence>
<dbReference type="EMBL" id="BAAACG010000008">
    <property type="protein sequence ID" value="GAA0738349.1"/>
    <property type="molecule type" value="Genomic_DNA"/>
</dbReference>
<name>A0ABN1JFE0_9CLOT</name>
<dbReference type="SMART" id="SM00530">
    <property type="entry name" value="HTH_XRE"/>
    <property type="match status" value="1"/>
</dbReference>
<dbReference type="PANTHER" id="PTHR46558">
    <property type="entry name" value="TRACRIPTIONAL REGULATORY PROTEIN-RELATED-RELATED"/>
    <property type="match status" value="1"/>
</dbReference>
<proteinExistence type="predicted"/>
<dbReference type="CDD" id="cd00093">
    <property type="entry name" value="HTH_XRE"/>
    <property type="match status" value="1"/>
</dbReference>
<dbReference type="PANTHER" id="PTHR46558:SF11">
    <property type="entry name" value="HTH-TYPE TRANSCRIPTIONAL REGULATOR XRE"/>
    <property type="match status" value="1"/>
</dbReference>
<organism evidence="3 4">
    <name type="scientific">Clostridium oceanicum</name>
    <dbReference type="NCBI Taxonomy" id="1543"/>
    <lineage>
        <taxon>Bacteria</taxon>
        <taxon>Bacillati</taxon>
        <taxon>Bacillota</taxon>
        <taxon>Clostridia</taxon>
        <taxon>Eubacteriales</taxon>
        <taxon>Clostridiaceae</taxon>
        <taxon>Clostridium</taxon>
    </lineage>
</organism>
<gene>
    <name evidence="3" type="ORF">GCM10008906_15660</name>
</gene>
<dbReference type="InterPro" id="IPR010982">
    <property type="entry name" value="Lambda_DNA-bd_dom_sf"/>
</dbReference>
<protein>
    <recommendedName>
        <fullName evidence="2">HTH cro/C1-type domain-containing protein</fullName>
    </recommendedName>
</protein>